<evidence type="ECO:0000256" key="1">
    <source>
        <dbReference type="SAM" id="MobiDB-lite"/>
    </source>
</evidence>
<comment type="caution">
    <text evidence="2">The sequence shown here is derived from an EMBL/GenBank/DDBJ whole genome shotgun (WGS) entry which is preliminary data.</text>
</comment>
<gene>
    <name evidence="2" type="ORF">SGM_0549</name>
</gene>
<dbReference type="STRING" id="996637.SGM_0549"/>
<accession>F3NB15</accession>
<keyword evidence="3" id="KW-1185">Reference proteome</keyword>
<proteinExistence type="predicted"/>
<dbReference type="AlphaFoldDB" id="F3NB15"/>
<reference evidence="2 3" key="1">
    <citation type="journal article" date="2011" name="J. Bacteriol.">
        <title>Draft genome sequence of the marine bacterium Streptomyces griseoaurantiacus M045, which produces novel manumycin-type antibiotics with a pABA core component.</title>
        <authorList>
            <person name="Li F."/>
            <person name="Jiang P."/>
            <person name="Zheng H."/>
            <person name="Wang S."/>
            <person name="Zhao G."/>
            <person name="Qin S."/>
            <person name="Liu Z."/>
        </authorList>
    </citation>
    <scope>NUCLEOTIDE SEQUENCE [LARGE SCALE GENOMIC DNA]</scope>
    <source>
        <strain evidence="2 3">M045</strain>
    </source>
</reference>
<dbReference type="Proteomes" id="UP000003022">
    <property type="component" value="Unassembled WGS sequence"/>
</dbReference>
<protein>
    <submittedName>
        <fullName evidence="2">Uncharacterized protein</fullName>
    </submittedName>
</protein>
<sequence length="100" mass="10510">MVRPLGCAGGRVFGRALSESFRRGRTAAGALLALPAIHGRLRNGDGPGAAGHRFDAGHGSRLRLPPHSVLRARVDAAAAHSGCEPPSHDMRLIAARINYQ</sequence>
<feature type="region of interest" description="Disordered" evidence="1">
    <location>
        <begin position="42"/>
        <end position="62"/>
    </location>
</feature>
<evidence type="ECO:0000313" key="2">
    <source>
        <dbReference type="EMBL" id="EGG49474.1"/>
    </source>
</evidence>
<organism evidence="2 3">
    <name type="scientific">Streptomyces griseoaurantiacus M045</name>
    <dbReference type="NCBI Taxonomy" id="996637"/>
    <lineage>
        <taxon>Bacteria</taxon>
        <taxon>Bacillati</taxon>
        <taxon>Actinomycetota</taxon>
        <taxon>Actinomycetes</taxon>
        <taxon>Kitasatosporales</taxon>
        <taxon>Streptomycetaceae</taxon>
        <taxon>Streptomyces</taxon>
        <taxon>Streptomyces aurantiacus group</taxon>
    </lineage>
</organism>
<name>F3NB15_9ACTN</name>
<evidence type="ECO:0000313" key="3">
    <source>
        <dbReference type="Proteomes" id="UP000003022"/>
    </source>
</evidence>
<dbReference type="EMBL" id="AEYX01000002">
    <property type="protein sequence ID" value="EGG49474.1"/>
    <property type="molecule type" value="Genomic_DNA"/>
</dbReference>